<dbReference type="GO" id="GO:0016788">
    <property type="term" value="F:hydrolase activity, acting on ester bonds"/>
    <property type="evidence" value="ECO:0007669"/>
    <property type="project" value="UniProtKB-ARBA"/>
</dbReference>
<reference evidence="4 5" key="1">
    <citation type="submission" date="2020-07" db="EMBL/GenBank/DDBJ databases">
        <title>Gai3-2, isolated from salt lake.</title>
        <authorList>
            <person name="Cui H."/>
            <person name="Shi X."/>
        </authorList>
    </citation>
    <scope>NUCLEOTIDE SEQUENCE [LARGE SCALE GENOMIC DNA]</scope>
    <source>
        <strain evidence="4 5">Gai3-2</strain>
    </source>
</reference>
<keyword evidence="1 4" id="KW-0378">Hydrolase</keyword>
<evidence type="ECO:0000256" key="2">
    <source>
        <dbReference type="SAM" id="MobiDB-lite"/>
    </source>
</evidence>
<evidence type="ECO:0000256" key="1">
    <source>
        <dbReference type="ARBA" id="ARBA00022801"/>
    </source>
</evidence>
<dbReference type="PANTHER" id="PTHR22946">
    <property type="entry name" value="DIENELACTONE HYDROLASE DOMAIN-CONTAINING PROTEIN-RELATED"/>
    <property type="match status" value="1"/>
</dbReference>
<dbReference type="InterPro" id="IPR050261">
    <property type="entry name" value="FrsA_esterase"/>
</dbReference>
<dbReference type="AlphaFoldDB" id="A0A7D5GFN6"/>
<proteinExistence type="predicted"/>
<keyword evidence="5" id="KW-1185">Reference proteome</keyword>
<dbReference type="Gene3D" id="3.40.50.1820">
    <property type="entry name" value="alpha/beta hydrolase"/>
    <property type="match status" value="1"/>
</dbReference>
<dbReference type="OrthoDB" id="11256at2157"/>
<organism evidence="4 5">
    <name type="scientific">Halorarum halophilum</name>
    <dbReference type="NCBI Taxonomy" id="2743090"/>
    <lineage>
        <taxon>Archaea</taxon>
        <taxon>Methanobacteriati</taxon>
        <taxon>Methanobacteriota</taxon>
        <taxon>Stenosarchaea group</taxon>
        <taxon>Halobacteria</taxon>
        <taxon>Halobacteriales</taxon>
        <taxon>Haloferacaceae</taxon>
        <taxon>Halorarum</taxon>
    </lineage>
</organism>
<dbReference type="Pfam" id="PF12146">
    <property type="entry name" value="Hydrolase_4"/>
    <property type="match status" value="1"/>
</dbReference>
<dbReference type="Proteomes" id="UP000509750">
    <property type="component" value="Chromosome"/>
</dbReference>
<dbReference type="GeneID" id="56027314"/>
<dbReference type="InterPro" id="IPR022742">
    <property type="entry name" value="Hydrolase_4"/>
</dbReference>
<dbReference type="KEGG" id="halg:HUG10_00735"/>
<dbReference type="SUPFAM" id="SSF53474">
    <property type="entry name" value="alpha/beta-Hydrolases"/>
    <property type="match status" value="1"/>
</dbReference>
<dbReference type="RefSeq" id="WP_179167726.1">
    <property type="nucleotide sequence ID" value="NZ_CP058529.1"/>
</dbReference>
<name>A0A7D5GFN6_9EURY</name>
<sequence length="310" mass="33860">MTQSRDPEAGARRRDRDEPSRESYATRRVTFDSAGEVCTGTLYLPADVADPPVVVMANGLAAEAGFGLPRYAKRFAAAGFAAFTFDYRGFGGSTGKPLVLPGRQLDDWRAALDATTGFAGVGTGRALWGTSLSGGYVLTLAAERHDIDAVLTQVPFLDGRKLLRTKSPGFLLRAVAAGLRDRLGAFVGRTRDVKVYGETDEFALLNEPGAKDGYVRLIPRESRWRNRTRARTTLALPRYRPVTDAGEVYAPTLVVGATEDDILPYGPVETLVENLRDPTLVSKRIGHFDVYHDAFPELVDHQLAFLRATL</sequence>
<evidence type="ECO:0000313" key="4">
    <source>
        <dbReference type="EMBL" id="QLG26151.1"/>
    </source>
</evidence>
<dbReference type="EMBL" id="CP058529">
    <property type="protein sequence ID" value="QLG26151.1"/>
    <property type="molecule type" value="Genomic_DNA"/>
</dbReference>
<evidence type="ECO:0000313" key="5">
    <source>
        <dbReference type="Proteomes" id="UP000509750"/>
    </source>
</evidence>
<evidence type="ECO:0000259" key="3">
    <source>
        <dbReference type="Pfam" id="PF12146"/>
    </source>
</evidence>
<dbReference type="PANTHER" id="PTHR22946:SF9">
    <property type="entry name" value="POLYKETIDE TRANSFERASE AF380"/>
    <property type="match status" value="1"/>
</dbReference>
<protein>
    <submittedName>
        <fullName evidence="4">Alpha/beta fold hydrolase</fullName>
    </submittedName>
</protein>
<feature type="domain" description="Serine aminopeptidase S33" evidence="3">
    <location>
        <begin position="53"/>
        <end position="278"/>
    </location>
</feature>
<dbReference type="InterPro" id="IPR029058">
    <property type="entry name" value="AB_hydrolase_fold"/>
</dbReference>
<gene>
    <name evidence="4" type="ORF">HUG10_00735</name>
</gene>
<accession>A0A7D5GFN6</accession>
<feature type="region of interest" description="Disordered" evidence="2">
    <location>
        <begin position="1"/>
        <end position="25"/>
    </location>
</feature>